<dbReference type="EMBL" id="FOKW01000011">
    <property type="protein sequence ID" value="SFC58325.1"/>
    <property type="molecule type" value="Genomic_DNA"/>
</dbReference>
<dbReference type="SUPFAM" id="SSF54768">
    <property type="entry name" value="dsRNA-binding domain-like"/>
    <property type="match status" value="1"/>
</dbReference>
<accession>A0A1I1KCW8</accession>
<evidence type="ECO:0000256" key="6">
    <source>
        <dbReference type="ARBA" id="ARBA00025844"/>
    </source>
</evidence>
<dbReference type="InterPro" id="IPR020568">
    <property type="entry name" value="Ribosomal_Su5_D2-typ_SF"/>
</dbReference>
<dbReference type="InterPro" id="IPR000851">
    <property type="entry name" value="Ribosomal_uS5"/>
</dbReference>
<dbReference type="Gene3D" id="3.30.230.10">
    <property type="match status" value="1"/>
</dbReference>
<feature type="region of interest" description="Disordered" evidence="9">
    <location>
        <begin position="197"/>
        <end position="226"/>
    </location>
</feature>
<name>A0A1I1KCW8_NATHA</name>
<dbReference type="Pfam" id="PF03719">
    <property type="entry name" value="Ribosomal_S5_C"/>
    <property type="match status" value="1"/>
</dbReference>
<dbReference type="GO" id="GO:0003735">
    <property type="term" value="F:structural constituent of ribosome"/>
    <property type="evidence" value="ECO:0007669"/>
    <property type="project" value="UniProtKB-UniRule"/>
</dbReference>
<feature type="region of interest" description="Disordered" evidence="9">
    <location>
        <begin position="118"/>
        <end position="138"/>
    </location>
</feature>
<dbReference type="GO" id="GO:0015935">
    <property type="term" value="C:small ribosomal subunit"/>
    <property type="evidence" value="ECO:0007669"/>
    <property type="project" value="InterPro"/>
</dbReference>
<evidence type="ECO:0000313" key="12">
    <source>
        <dbReference type="Proteomes" id="UP000199161"/>
    </source>
</evidence>
<reference evidence="12" key="1">
    <citation type="submission" date="2016-10" db="EMBL/GenBank/DDBJ databases">
        <authorList>
            <person name="Varghese N."/>
            <person name="Submissions S."/>
        </authorList>
    </citation>
    <scope>NUCLEOTIDE SEQUENCE [LARGE SCALE GENOMIC DNA]</scope>
    <source>
        <strain evidence="12">DSM 13078</strain>
    </source>
</reference>
<dbReference type="GO" id="GO:0019843">
    <property type="term" value="F:rRNA binding"/>
    <property type="evidence" value="ECO:0007669"/>
    <property type="project" value="UniProtKB-UniRule"/>
</dbReference>
<dbReference type="InterPro" id="IPR005324">
    <property type="entry name" value="Ribosomal_uS5_C"/>
</dbReference>
<dbReference type="AlphaFoldDB" id="A0A1I1KCW8"/>
<dbReference type="PROSITE" id="PS50881">
    <property type="entry name" value="S5_DSRBD"/>
    <property type="match status" value="1"/>
</dbReference>
<comment type="function">
    <text evidence="7">With S4 and S12 plays an important role in translational accuracy.</text>
</comment>
<dbReference type="InterPro" id="IPR018192">
    <property type="entry name" value="Ribosomal_uS5_N_CS"/>
</dbReference>
<evidence type="ECO:0000256" key="1">
    <source>
        <dbReference type="ARBA" id="ARBA00008945"/>
    </source>
</evidence>
<evidence type="ECO:0000256" key="4">
    <source>
        <dbReference type="ARBA" id="ARBA00022980"/>
    </source>
</evidence>
<evidence type="ECO:0000256" key="7">
    <source>
        <dbReference type="HAMAP-Rule" id="MF_01307"/>
    </source>
</evidence>
<keyword evidence="2 7" id="KW-0699">rRNA-binding</keyword>
<keyword evidence="12" id="KW-1185">Reference proteome</keyword>
<sequence length="226" mass="24465">MSANDYNDDGWQPVTRLGRKVQEGDIDTMEAALNSGLPLKEPELVDQLLPGLEDEVLDINMVQRMTDSGRRVKFRCVVVVGNRDGYVGYAEGRDDQVGSAIQKAIGIAKLNMIKVPRGSGSWEDRSDRPHSLTRRTKGKAGSVEVEVIPAPEGLGLAASDTVRAVLELAGIENAWTKSHGNTRTTVNLAKATFNALENASQSRHPGGLREGSERAESDVEAEVSEQ</sequence>
<dbReference type="GO" id="GO:0006412">
    <property type="term" value="P:translation"/>
    <property type="evidence" value="ECO:0007669"/>
    <property type="project" value="UniProtKB-UniRule"/>
</dbReference>
<dbReference type="PANTHER" id="PTHR48277:SF1">
    <property type="entry name" value="MITOCHONDRIAL RIBOSOMAL PROTEIN S5"/>
    <property type="match status" value="1"/>
</dbReference>
<dbReference type="NCBIfam" id="NF003125">
    <property type="entry name" value="PRK04044.1"/>
    <property type="match status" value="1"/>
</dbReference>
<dbReference type="InterPro" id="IPR047866">
    <property type="entry name" value="Ribosomal_uS5_arc"/>
</dbReference>
<feature type="domain" description="S5 DRBM" evidence="10">
    <location>
        <begin position="52"/>
        <end position="115"/>
    </location>
</feature>
<keyword evidence="4 7" id="KW-0689">Ribosomal protein</keyword>
<comment type="domain">
    <text evidence="7">The N-terminal domain interacts with the head of the 30S subunit; the C-terminal domain interacts with the body and contacts protein S4. The interaction surface between S4 and S5 is involved in control of translational fidelity.</text>
</comment>
<evidence type="ECO:0000259" key="10">
    <source>
        <dbReference type="PROSITE" id="PS50881"/>
    </source>
</evidence>
<keyword evidence="3 7" id="KW-0694">RNA-binding</keyword>
<evidence type="ECO:0000256" key="5">
    <source>
        <dbReference type="ARBA" id="ARBA00023274"/>
    </source>
</evidence>
<dbReference type="FunFam" id="3.30.230.10:FF:000004">
    <property type="entry name" value="40S ribosomal protein S2"/>
    <property type="match status" value="1"/>
</dbReference>
<dbReference type="PROSITE" id="PS00585">
    <property type="entry name" value="RIBOSOMAL_S5"/>
    <property type="match status" value="1"/>
</dbReference>
<evidence type="ECO:0000256" key="3">
    <source>
        <dbReference type="ARBA" id="ARBA00022884"/>
    </source>
</evidence>
<organism evidence="11 12">
    <name type="scientific">Natronobacterium haloterrestre</name>
    <name type="common">Halobiforma haloterrestris</name>
    <dbReference type="NCBI Taxonomy" id="148448"/>
    <lineage>
        <taxon>Archaea</taxon>
        <taxon>Methanobacteriati</taxon>
        <taxon>Methanobacteriota</taxon>
        <taxon>Stenosarchaea group</taxon>
        <taxon>Halobacteria</taxon>
        <taxon>Halobacteriales</taxon>
        <taxon>Natrialbaceae</taxon>
        <taxon>Natronobacterium</taxon>
    </lineage>
</organism>
<dbReference type="SUPFAM" id="SSF54211">
    <property type="entry name" value="Ribosomal protein S5 domain 2-like"/>
    <property type="match status" value="1"/>
</dbReference>
<dbReference type="InterPro" id="IPR014721">
    <property type="entry name" value="Ribsml_uS5_D2-typ_fold_subgr"/>
</dbReference>
<dbReference type="FunFam" id="3.30.160.20:FF:000002">
    <property type="entry name" value="40S ribosomal protein S2"/>
    <property type="match status" value="1"/>
</dbReference>
<gene>
    <name evidence="7" type="primary">rps5</name>
    <name evidence="11" type="ORF">SAMN05444422_11128</name>
</gene>
<comment type="subunit">
    <text evidence="6 7">Part of the 30S ribosomal subunit. Contacts protein S4.</text>
</comment>
<comment type="similarity">
    <text evidence="1 7 8">Belongs to the universal ribosomal protein uS5 family.</text>
</comment>
<protein>
    <recommendedName>
        <fullName evidence="7">Small ribosomal subunit protein uS5</fullName>
    </recommendedName>
</protein>
<dbReference type="InterPro" id="IPR005711">
    <property type="entry name" value="Ribosomal_uS5_euk/arc"/>
</dbReference>
<dbReference type="HAMAP" id="MF_01307_A">
    <property type="entry name" value="Ribosomal_uS5_A"/>
    <property type="match status" value="1"/>
</dbReference>
<dbReference type="RefSeq" id="WP_089789442.1">
    <property type="nucleotide sequence ID" value="NZ_FOKW01000011.1"/>
</dbReference>
<dbReference type="OrthoDB" id="38155at2157"/>
<dbReference type="InterPro" id="IPR013810">
    <property type="entry name" value="Ribosomal_uS5_N"/>
</dbReference>
<proteinExistence type="inferred from homology"/>
<dbReference type="NCBIfam" id="TIGR01020">
    <property type="entry name" value="uS5_euk_arch"/>
    <property type="match status" value="1"/>
</dbReference>
<dbReference type="Proteomes" id="UP000199161">
    <property type="component" value="Unassembled WGS sequence"/>
</dbReference>
<dbReference type="PANTHER" id="PTHR48277">
    <property type="entry name" value="MITOCHONDRIAL RIBOSOMAL PROTEIN S5"/>
    <property type="match status" value="1"/>
</dbReference>
<dbReference type="Gene3D" id="3.30.160.20">
    <property type="match status" value="1"/>
</dbReference>
<evidence type="ECO:0000256" key="9">
    <source>
        <dbReference type="SAM" id="MobiDB-lite"/>
    </source>
</evidence>
<evidence type="ECO:0000256" key="2">
    <source>
        <dbReference type="ARBA" id="ARBA00022730"/>
    </source>
</evidence>
<evidence type="ECO:0000256" key="8">
    <source>
        <dbReference type="RuleBase" id="RU003823"/>
    </source>
</evidence>
<dbReference type="Pfam" id="PF00333">
    <property type="entry name" value="Ribosomal_S5"/>
    <property type="match status" value="1"/>
</dbReference>
<evidence type="ECO:0000313" key="11">
    <source>
        <dbReference type="EMBL" id="SFC58325.1"/>
    </source>
</evidence>
<keyword evidence="5 7" id="KW-0687">Ribonucleoprotein</keyword>